<dbReference type="AlphaFoldDB" id="A0A1X7R228"/>
<dbReference type="GO" id="GO:0005758">
    <property type="term" value="C:mitochondrial intermembrane space"/>
    <property type="evidence" value="ECO:0007669"/>
    <property type="project" value="InterPro"/>
</dbReference>
<protein>
    <submittedName>
        <fullName evidence="2">Similar to Saccharomyces cerevisiae YLR193C UPS1 Mitochondrial intermembrane space protein that regulates mitochondrial cardiolipin levels</fullName>
    </submittedName>
</protein>
<sequence length="181" mass="21168">MVLFHANTHIFHNDFNSVTSVVFNKYPNPYATHVLSIDTISRKVDENGNLLTTRLIRKKGKLPKWIEYIVGSRITESWMIEFTMVDPKKKIMKSFNRNIDHVRLLQVEEYTTYQYNESEKYTAVNSKVKFTSGFHVGIRSKIEKMSLSRFESGVEKSRLGMALVMKKVEEQRNRSSLQDII</sequence>
<name>A0A1X7R228_9SACH</name>
<keyword evidence="3" id="KW-1185">Reference proteome</keyword>
<dbReference type="PROSITE" id="PS50904">
    <property type="entry name" value="PRELI_MSF1"/>
    <property type="match status" value="1"/>
</dbReference>
<dbReference type="STRING" id="1789683.A0A1X7R228"/>
<dbReference type="InterPro" id="IPR037365">
    <property type="entry name" value="Slowmo/Ups"/>
</dbReference>
<dbReference type="PANTHER" id="PTHR11158">
    <property type="entry name" value="MSF1/PX19 RELATED"/>
    <property type="match status" value="1"/>
</dbReference>
<reference evidence="2 3" key="1">
    <citation type="submission" date="2017-04" db="EMBL/GenBank/DDBJ databases">
        <authorList>
            <person name="Afonso C.L."/>
            <person name="Miller P.J."/>
            <person name="Scott M.A."/>
            <person name="Spackman E."/>
            <person name="Goraichik I."/>
            <person name="Dimitrov K.M."/>
            <person name="Suarez D.L."/>
            <person name="Swayne D.E."/>
        </authorList>
    </citation>
    <scope>NUCLEOTIDE SEQUENCE [LARGE SCALE GENOMIC DNA]</scope>
</reference>
<dbReference type="Pfam" id="PF04707">
    <property type="entry name" value="PRELI"/>
    <property type="match status" value="1"/>
</dbReference>
<dbReference type="EMBL" id="FXLY01000004">
    <property type="protein sequence ID" value="SMN19732.1"/>
    <property type="molecule type" value="Genomic_DNA"/>
</dbReference>
<evidence type="ECO:0000259" key="1">
    <source>
        <dbReference type="PROSITE" id="PS50904"/>
    </source>
</evidence>
<dbReference type="OrthoDB" id="341300at2759"/>
<dbReference type="Proteomes" id="UP000196158">
    <property type="component" value="Unassembled WGS sequence"/>
</dbReference>
<accession>A0A1X7R228</accession>
<gene>
    <name evidence="2" type="ORF">KASA_0O03113G</name>
</gene>
<evidence type="ECO:0000313" key="2">
    <source>
        <dbReference type="EMBL" id="SMN19732.1"/>
    </source>
</evidence>
<evidence type="ECO:0000313" key="3">
    <source>
        <dbReference type="Proteomes" id="UP000196158"/>
    </source>
</evidence>
<feature type="domain" description="PRELI/MSF1" evidence="1">
    <location>
        <begin position="1"/>
        <end position="173"/>
    </location>
</feature>
<organism evidence="2 3">
    <name type="scientific">Maudiozyma saulgeensis</name>
    <dbReference type="NCBI Taxonomy" id="1789683"/>
    <lineage>
        <taxon>Eukaryota</taxon>
        <taxon>Fungi</taxon>
        <taxon>Dikarya</taxon>
        <taxon>Ascomycota</taxon>
        <taxon>Saccharomycotina</taxon>
        <taxon>Saccharomycetes</taxon>
        <taxon>Saccharomycetales</taxon>
        <taxon>Saccharomycetaceae</taxon>
        <taxon>Maudiozyma</taxon>
    </lineage>
</organism>
<proteinExistence type="predicted"/>
<dbReference type="InterPro" id="IPR006797">
    <property type="entry name" value="PRELI/MSF1_dom"/>
</dbReference>